<dbReference type="Pfam" id="PF23961">
    <property type="entry name" value="Phage_tail_terminator_9"/>
    <property type="match status" value="1"/>
</dbReference>
<dbReference type="RefSeq" id="WP_378109096.1">
    <property type="nucleotide sequence ID" value="NZ_JBHSRG010000010.1"/>
</dbReference>
<dbReference type="NCBIfam" id="NF047498">
    <property type="entry name" value="LIC_12616_fam"/>
    <property type="match status" value="1"/>
</dbReference>
<evidence type="ECO:0000313" key="2">
    <source>
        <dbReference type="EMBL" id="MFC6122567.1"/>
    </source>
</evidence>
<protein>
    <submittedName>
        <fullName evidence="2">LIC_12616 family protein</fullName>
    </submittedName>
</protein>
<gene>
    <name evidence="2" type="ORF">ACFPZP_16050</name>
</gene>
<evidence type="ECO:0000313" key="3">
    <source>
        <dbReference type="Proteomes" id="UP001596169"/>
    </source>
</evidence>
<evidence type="ECO:0000259" key="1">
    <source>
        <dbReference type="Pfam" id="PF23961"/>
    </source>
</evidence>
<keyword evidence="3" id="KW-1185">Reference proteome</keyword>
<organism evidence="2 3">
    <name type="scientific">Citrobacter bitternis</name>
    <dbReference type="NCBI Taxonomy" id="1585982"/>
    <lineage>
        <taxon>Bacteria</taxon>
        <taxon>Pseudomonadati</taxon>
        <taxon>Pseudomonadota</taxon>
        <taxon>Gammaproteobacteria</taxon>
        <taxon>Enterobacterales</taxon>
        <taxon>Enterobacteriaceae</taxon>
        <taxon>Citrobacter</taxon>
    </lineage>
</organism>
<dbReference type="EMBL" id="JBHSRG010000010">
    <property type="protein sequence ID" value="MFC6122567.1"/>
    <property type="molecule type" value="Genomic_DNA"/>
</dbReference>
<proteinExistence type="predicted"/>
<name>A0ABW1Q2E1_9ENTR</name>
<accession>A0ABW1Q2E1</accession>
<comment type="caution">
    <text evidence="2">The sequence shown here is derived from an EMBL/GenBank/DDBJ whole genome shotgun (WGS) entry which is preliminary data.</text>
</comment>
<reference evidence="3" key="1">
    <citation type="journal article" date="2019" name="Int. J. Syst. Evol. Microbiol.">
        <title>The Global Catalogue of Microorganisms (GCM) 10K type strain sequencing project: providing services to taxonomists for standard genome sequencing and annotation.</title>
        <authorList>
            <consortium name="The Broad Institute Genomics Platform"/>
            <consortium name="The Broad Institute Genome Sequencing Center for Infectious Disease"/>
            <person name="Wu L."/>
            <person name="Ma J."/>
        </authorList>
    </citation>
    <scope>NUCLEOTIDE SEQUENCE [LARGE SCALE GENOMIC DNA]</scope>
    <source>
        <strain evidence="3">JCM30009</strain>
    </source>
</reference>
<sequence length="182" mass="20657">MSNDSTSPGYLTPVGAEPDYDQELERQISRWIRGVTGMDADQVYPRWTDPQASIPKNGITWAAFGITTMPRENMPAEIQVSDEQSEQWSWEQVTVLVCFYGPQGAAMAARFRDGLYVEQNNTTLRTAAGLSLVDNGQIYNLPELINNQWVRRYDITVTLQRKNTRNFNIKTIQSAPVQFFGD</sequence>
<feature type="domain" description="Phage neck terminator protein gp12-like" evidence="1">
    <location>
        <begin position="22"/>
        <end position="180"/>
    </location>
</feature>
<dbReference type="Proteomes" id="UP001596169">
    <property type="component" value="Unassembled WGS sequence"/>
</dbReference>
<dbReference type="InterPro" id="IPR057087">
    <property type="entry name" value="Gp12-like"/>
</dbReference>